<sequence>MKKWPVPLAAAFLFSQLLGAGFALAEPKAQTSLTSLMEREPNQSLWTATPVKLNSQTIGTIHDYLADVDIYKLPLTSAGKIAFTLRAIEPDYSSYLRMDVLDCKGNVVQRGSLRKYSTGVSVVVDRELKPDAYYVKVYTDGRSVQIVNQPYMLEITPSPGNLTGDFEEMQLQTSNPPNPAAGVEHDYWMKHDGVYMEQVRAFDKWNAIHGNADLLSGSPMVKRQYHLAQIDAFRAWSLTKGNPLIKVAIIDQGIAYQTTELARQITEPYDVFGQSYSETQKRDHGTHTSGIIAADNRNGIGITGVAPGIKLMPINAWDTKMKRTEESTAKAIRYAADHGARVLNMSLGSNGFAADQNGDSKIIYDAIKYAYKKGVVLVAASGNHNLDVPDYPARYPEVIAVGAVDENDGLLDISNKGNDLVAPGADIFSTGKNGDYVNLTGTSMSSPMVAGAAALILSKNPELTPKEVLDILCKSSDNIGAPGPDNTYGYGRLNVYKALMMTPDSKEPVDSQPFTDIADHWAKRPIAFLWTEGIVAGRTSSRFDPEAPLTRAEFAVILAHALNLPSSEQSSFKDVKKEDWFYKDVNSAAGWGLVTGTGSGLFEPNQPITREEMAVMLVKAAEAGKGCFLHDSEVIPPDNAKGSFLDQADISGWAMSYVQRAFDAGFLTGRNNQMFAPKELATRAESAQVVYQLMKSAKQ</sequence>
<evidence type="ECO:0000256" key="5">
    <source>
        <dbReference type="PROSITE-ProRule" id="PRU01240"/>
    </source>
</evidence>
<dbReference type="InterPro" id="IPR001119">
    <property type="entry name" value="SLH_dom"/>
</dbReference>
<keyword evidence="4 5" id="KW-0720">Serine protease</keyword>
<evidence type="ECO:0000313" key="9">
    <source>
        <dbReference type="Proteomes" id="UP000192727"/>
    </source>
</evidence>
<dbReference type="Proteomes" id="UP000192727">
    <property type="component" value="Chromosome"/>
</dbReference>
<evidence type="ECO:0000313" key="8">
    <source>
        <dbReference type="EMBL" id="ARF69004.1"/>
    </source>
</evidence>
<organism evidence="8 9">
    <name type="scientific">Paenibacillus larvae subsp. pulvifaciens</name>
    <dbReference type="NCBI Taxonomy" id="1477"/>
    <lineage>
        <taxon>Bacteria</taxon>
        <taxon>Bacillati</taxon>
        <taxon>Bacillota</taxon>
        <taxon>Bacilli</taxon>
        <taxon>Bacillales</taxon>
        <taxon>Paenibacillaceae</taxon>
        <taxon>Paenibacillus</taxon>
    </lineage>
</organism>
<proteinExistence type="inferred from homology"/>
<evidence type="ECO:0000256" key="4">
    <source>
        <dbReference type="ARBA" id="ARBA00022825"/>
    </source>
</evidence>
<keyword evidence="6" id="KW-0732">Signal</keyword>
<feature type="domain" description="SLH" evidence="7">
    <location>
        <begin position="641"/>
        <end position="699"/>
    </location>
</feature>
<comment type="similarity">
    <text evidence="1 5">Belongs to the peptidase S8 family.</text>
</comment>
<dbReference type="InterPro" id="IPR023828">
    <property type="entry name" value="Peptidase_S8_Ser-AS"/>
</dbReference>
<dbReference type="PANTHER" id="PTHR43806:SF11">
    <property type="entry name" value="CEREVISIN-RELATED"/>
    <property type="match status" value="1"/>
</dbReference>
<feature type="chain" id="PRO_5012866525" description="SLH domain-containing protein" evidence="6">
    <location>
        <begin position="26"/>
        <end position="699"/>
    </location>
</feature>
<evidence type="ECO:0000256" key="1">
    <source>
        <dbReference type="ARBA" id="ARBA00011073"/>
    </source>
</evidence>
<keyword evidence="2 5" id="KW-0645">Protease</keyword>
<protein>
    <recommendedName>
        <fullName evidence="7">SLH domain-containing protein</fullName>
    </recommendedName>
</protein>
<dbReference type="PROSITE" id="PS51272">
    <property type="entry name" value="SLH"/>
    <property type="match status" value="3"/>
</dbReference>
<name>A0A1V0UV03_9BACL</name>
<dbReference type="PROSITE" id="PS51892">
    <property type="entry name" value="SUBTILASE"/>
    <property type="match status" value="1"/>
</dbReference>
<dbReference type="AlphaFoldDB" id="A0A1V0UV03"/>
<feature type="domain" description="SLH" evidence="7">
    <location>
        <begin position="509"/>
        <end position="572"/>
    </location>
</feature>
<reference evidence="8 9" key="1">
    <citation type="submission" date="2017-03" db="EMBL/GenBank/DDBJ databases">
        <title>Paenibacillus larvae genome sequencing.</title>
        <authorList>
            <person name="Dingman D.W."/>
        </authorList>
    </citation>
    <scope>NUCLEOTIDE SEQUENCE [LARGE SCALE GENOMIC DNA]</scope>
    <source>
        <strain evidence="8 9">SAG 10367</strain>
    </source>
</reference>
<dbReference type="EMBL" id="CP020557">
    <property type="protein sequence ID" value="ARF69004.1"/>
    <property type="molecule type" value="Genomic_DNA"/>
</dbReference>
<dbReference type="InterPro" id="IPR000209">
    <property type="entry name" value="Peptidase_S8/S53_dom"/>
</dbReference>
<gene>
    <name evidence="8" type="ORF">B7C51_16130</name>
</gene>
<evidence type="ECO:0000256" key="3">
    <source>
        <dbReference type="ARBA" id="ARBA00022801"/>
    </source>
</evidence>
<evidence type="ECO:0000256" key="6">
    <source>
        <dbReference type="SAM" id="SignalP"/>
    </source>
</evidence>
<dbReference type="SUPFAM" id="SSF52743">
    <property type="entry name" value="Subtilisin-like"/>
    <property type="match status" value="1"/>
</dbReference>
<dbReference type="Gene3D" id="2.60.120.380">
    <property type="match status" value="1"/>
</dbReference>
<dbReference type="GO" id="GO:0004252">
    <property type="term" value="F:serine-type endopeptidase activity"/>
    <property type="evidence" value="ECO:0007669"/>
    <property type="project" value="UniProtKB-UniRule"/>
</dbReference>
<dbReference type="GO" id="GO:0006508">
    <property type="term" value="P:proteolysis"/>
    <property type="evidence" value="ECO:0007669"/>
    <property type="project" value="UniProtKB-KW"/>
</dbReference>
<feature type="signal peptide" evidence="6">
    <location>
        <begin position="1"/>
        <end position="25"/>
    </location>
</feature>
<dbReference type="PANTHER" id="PTHR43806">
    <property type="entry name" value="PEPTIDASE S8"/>
    <property type="match status" value="1"/>
</dbReference>
<evidence type="ECO:0000256" key="2">
    <source>
        <dbReference type="ARBA" id="ARBA00022670"/>
    </source>
</evidence>
<dbReference type="RefSeq" id="WP_083040866.1">
    <property type="nucleotide sequence ID" value="NZ_CP020557.1"/>
</dbReference>
<feature type="active site" description="Charge relay system" evidence="5">
    <location>
        <position position="284"/>
    </location>
</feature>
<accession>A0A1V0UV03</accession>
<keyword evidence="3 5" id="KW-0378">Hydrolase</keyword>
<feature type="active site" description="Charge relay system" evidence="5">
    <location>
        <position position="443"/>
    </location>
</feature>
<feature type="active site" description="Charge relay system" evidence="5">
    <location>
        <position position="251"/>
    </location>
</feature>
<dbReference type="Pfam" id="PF00082">
    <property type="entry name" value="Peptidase_S8"/>
    <property type="match status" value="1"/>
</dbReference>
<dbReference type="Pfam" id="PF00395">
    <property type="entry name" value="SLH"/>
    <property type="match status" value="3"/>
</dbReference>
<dbReference type="Gene3D" id="3.40.50.200">
    <property type="entry name" value="Peptidase S8/S53 domain"/>
    <property type="match status" value="1"/>
</dbReference>
<feature type="domain" description="SLH" evidence="7">
    <location>
        <begin position="573"/>
        <end position="631"/>
    </location>
</feature>
<dbReference type="SUPFAM" id="SSF89260">
    <property type="entry name" value="Collagen-binding domain"/>
    <property type="match status" value="1"/>
</dbReference>
<dbReference type="InterPro" id="IPR015500">
    <property type="entry name" value="Peptidase_S8_subtilisin-rel"/>
</dbReference>
<dbReference type="PRINTS" id="PR00723">
    <property type="entry name" value="SUBTILISIN"/>
</dbReference>
<dbReference type="PROSITE" id="PS00138">
    <property type="entry name" value="SUBTILASE_SER"/>
    <property type="match status" value="1"/>
</dbReference>
<dbReference type="InterPro" id="IPR050131">
    <property type="entry name" value="Peptidase_S8_subtilisin-like"/>
</dbReference>
<dbReference type="InterPro" id="IPR036852">
    <property type="entry name" value="Peptidase_S8/S53_dom_sf"/>
</dbReference>
<evidence type="ECO:0000259" key="7">
    <source>
        <dbReference type="PROSITE" id="PS51272"/>
    </source>
</evidence>